<protein>
    <submittedName>
        <fullName evidence="2">Major facilitator superfamily</fullName>
    </submittedName>
</protein>
<gene>
    <name evidence="2" type="ORF">MPH_07675</name>
</gene>
<comment type="caution">
    <text evidence="2">The sequence shown here is derived from an EMBL/GenBank/DDBJ whole genome shotgun (WGS) entry which is preliminary data.</text>
</comment>
<sequence>DFPGWLAIRCLLYPFFCVFNSTLFSRKRTHALSLLICFLLCRRARTCFRGVRGYTRTTYLPVRAVRTTCPRSRWLATQQTLSQGRNSQNGHLGTLVGHNGWAFGHLQVDSGGDLEDIAASSRLCFCTSCLKSQGFSLAPESYTDCRASAVCRVLLLLPRAVYNVSMRDCFQWELSGFINFFTLTASFSKATTATTGSATCISQTASNIQLLVLRIP</sequence>
<keyword evidence="1" id="KW-1133">Transmembrane helix</keyword>
<evidence type="ECO:0000313" key="3">
    <source>
        <dbReference type="Proteomes" id="UP000007129"/>
    </source>
</evidence>
<proteinExistence type="predicted"/>
<evidence type="ECO:0000256" key="1">
    <source>
        <dbReference type="SAM" id="Phobius"/>
    </source>
</evidence>
<dbReference type="Proteomes" id="UP000007129">
    <property type="component" value="Unassembled WGS sequence"/>
</dbReference>
<name>K2RKE2_MACPH</name>
<feature type="transmembrane region" description="Helical" evidence="1">
    <location>
        <begin position="6"/>
        <end position="24"/>
    </location>
</feature>
<feature type="non-terminal residue" evidence="2">
    <location>
        <position position="1"/>
    </location>
</feature>
<keyword evidence="1" id="KW-0812">Transmembrane</keyword>
<keyword evidence="1" id="KW-0472">Membrane</keyword>
<dbReference type="HOGENOM" id="CLU_1280396_0_0_1"/>
<reference evidence="2 3" key="1">
    <citation type="journal article" date="2012" name="BMC Genomics">
        <title>Tools to kill: Genome of one of the most destructive plant pathogenic fungi Macrophomina phaseolina.</title>
        <authorList>
            <person name="Islam M.S."/>
            <person name="Haque M.S."/>
            <person name="Islam M.M."/>
            <person name="Emdad E.M."/>
            <person name="Halim A."/>
            <person name="Hossen Q.M.M."/>
            <person name="Hossain M.Z."/>
            <person name="Ahmed B."/>
            <person name="Rahim S."/>
            <person name="Rahman M.S."/>
            <person name="Alam M.M."/>
            <person name="Hou S."/>
            <person name="Wan X."/>
            <person name="Saito J.A."/>
            <person name="Alam M."/>
        </authorList>
    </citation>
    <scope>NUCLEOTIDE SEQUENCE [LARGE SCALE GENOMIC DNA]</scope>
    <source>
        <strain evidence="2 3">MS6</strain>
    </source>
</reference>
<dbReference type="EMBL" id="AHHD01000326">
    <property type="protein sequence ID" value="EKG15138.1"/>
    <property type="molecule type" value="Genomic_DNA"/>
</dbReference>
<accession>K2RKE2</accession>
<organism evidence="2 3">
    <name type="scientific">Macrophomina phaseolina (strain MS6)</name>
    <name type="common">Charcoal rot fungus</name>
    <dbReference type="NCBI Taxonomy" id="1126212"/>
    <lineage>
        <taxon>Eukaryota</taxon>
        <taxon>Fungi</taxon>
        <taxon>Dikarya</taxon>
        <taxon>Ascomycota</taxon>
        <taxon>Pezizomycotina</taxon>
        <taxon>Dothideomycetes</taxon>
        <taxon>Dothideomycetes incertae sedis</taxon>
        <taxon>Botryosphaeriales</taxon>
        <taxon>Botryosphaeriaceae</taxon>
        <taxon>Macrophomina</taxon>
    </lineage>
</organism>
<dbReference type="InParanoid" id="K2RKE2"/>
<dbReference type="AlphaFoldDB" id="K2RKE2"/>
<dbReference type="VEuPathDB" id="FungiDB:MPH_07675"/>
<evidence type="ECO:0000313" key="2">
    <source>
        <dbReference type="EMBL" id="EKG15138.1"/>
    </source>
</evidence>